<proteinExistence type="predicted"/>
<dbReference type="EMBL" id="HG794546">
    <property type="protein sequence ID" value="CDL01037.1"/>
    <property type="molecule type" value="Genomic_DNA"/>
</dbReference>
<protein>
    <submittedName>
        <fullName evidence="2">Thioredoxin putative SoxS protein</fullName>
    </submittedName>
</protein>
<name>V6F6P1_MAGGM</name>
<feature type="chain" id="PRO_5004746765" evidence="1">
    <location>
        <begin position="28"/>
        <end position="123"/>
    </location>
</feature>
<dbReference type="Gene3D" id="3.40.30.10">
    <property type="entry name" value="Glutaredoxin"/>
    <property type="match status" value="1"/>
</dbReference>
<evidence type="ECO:0000313" key="2">
    <source>
        <dbReference type="EMBL" id="CDL01037.1"/>
    </source>
</evidence>
<dbReference type="HOGENOM" id="CLU_137861_1_0_5"/>
<dbReference type="KEGG" id="mgy:MGMSRv2__3822"/>
<keyword evidence="1" id="KW-0732">Signal</keyword>
<keyword evidence="3" id="KW-1185">Reference proteome</keyword>
<evidence type="ECO:0000313" key="3">
    <source>
        <dbReference type="Proteomes" id="UP000018922"/>
    </source>
</evidence>
<gene>
    <name evidence="2" type="ordered locus">MGMSRv2__3822</name>
</gene>
<dbReference type="InterPro" id="IPR036249">
    <property type="entry name" value="Thioredoxin-like_sf"/>
</dbReference>
<dbReference type="eggNOG" id="COG2143">
    <property type="taxonomic scope" value="Bacteria"/>
</dbReference>
<dbReference type="KEGG" id="mgry:MSR1_25930"/>
<organism evidence="2 3">
    <name type="scientific">Magnetospirillum gryphiswaldense (strain DSM 6361 / JCM 21280 / NBRC 15271 / MSR-1)</name>
    <dbReference type="NCBI Taxonomy" id="431944"/>
    <lineage>
        <taxon>Bacteria</taxon>
        <taxon>Pseudomonadati</taxon>
        <taxon>Pseudomonadota</taxon>
        <taxon>Alphaproteobacteria</taxon>
        <taxon>Rhodospirillales</taxon>
        <taxon>Rhodospirillaceae</taxon>
        <taxon>Magnetospirillum</taxon>
    </lineage>
</organism>
<sequence length="123" mass="13490">MRGLPSLAALAMATVPALWAGAAPVHAAELVMVEARGCPWCVKWHRDLGAIYPKTAEGKRLPLRVVRLENLPADLRFIKNLRYAPTFVAIACGREVGRITGYNGDDMFWGELSTITKRLTPAC</sequence>
<evidence type="ECO:0000256" key="1">
    <source>
        <dbReference type="SAM" id="SignalP"/>
    </source>
</evidence>
<dbReference type="Proteomes" id="UP000018922">
    <property type="component" value="Chromosome I"/>
</dbReference>
<feature type="signal peptide" evidence="1">
    <location>
        <begin position="1"/>
        <end position="27"/>
    </location>
</feature>
<dbReference type="STRING" id="1430440.MGMSRv2__3822"/>
<reference evidence="2 3" key="1">
    <citation type="journal article" date="2014" name="Genome Announc.">
        <title>Complete genome sequence of Magnetospirillum gryphiswaldense MSR-1.</title>
        <authorList>
            <person name="Wang X."/>
            <person name="Wang Q."/>
            <person name="Zhang W."/>
            <person name="Wang Y."/>
            <person name="Li L."/>
            <person name="Wen T."/>
            <person name="Zhang T."/>
            <person name="Zhang Y."/>
            <person name="Xu J."/>
            <person name="Hu J."/>
            <person name="Li S."/>
            <person name="Liu L."/>
            <person name="Liu J."/>
            <person name="Jiang W."/>
            <person name="Tian J."/>
            <person name="Li Y."/>
            <person name="Schuler D."/>
            <person name="Wang L."/>
            <person name="Li J."/>
        </authorList>
    </citation>
    <scope>NUCLEOTIDE SEQUENCE [LARGE SCALE GENOMIC DNA]</scope>
    <source>
        <strain evidence="3">DSM 6361 / JCM 21280 / NBRC 15271 / MSR-1</strain>
    </source>
</reference>
<dbReference type="SUPFAM" id="SSF52833">
    <property type="entry name" value="Thioredoxin-like"/>
    <property type="match status" value="1"/>
</dbReference>
<dbReference type="AlphaFoldDB" id="V6F6P1"/>
<accession>V6F6P1</accession>